<reference evidence="9" key="1">
    <citation type="submission" date="2021-09" db="EMBL/GenBank/DDBJ databases">
        <authorList>
            <consortium name="AG Swart"/>
            <person name="Singh M."/>
            <person name="Singh A."/>
            <person name="Seah K."/>
            <person name="Emmerich C."/>
        </authorList>
    </citation>
    <scope>NUCLEOTIDE SEQUENCE</scope>
    <source>
        <strain evidence="9">ATCC30299</strain>
    </source>
</reference>
<keyword evidence="5" id="KW-0862">Zinc</keyword>
<keyword evidence="4 7" id="KW-0863">Zinc-finger</keyword>
<evidence type="ECO:0000256" key="5">
    <source>
        <dbReference type="ARBA" id="ARBA00022833"/>
    </source>
</evidence>
<name>A0AAU9IZE8_9CILI</name>
<keyword evidence="10" id="KW-1185">Reference proteome</keyword>
<feature type="domain" description="C2H2-type" evidence="8">
    <location>
        <begin position="97"/>
        <end position="125"/>
    </location>
</feature>
<feature type="domain" description="C2H2-type" evidence="8">
    <location>
        <begin position="127"/>
        <end position="155"/>
    </location>
</feature>
<dbReference type="GO" id="GO:0008270">
    <property type="term" value="F:zinc ion binding"/>
    <property type="evidence" value="ECO:0007669"/>
    <property type="project" value="UniProtKB-KW"/>
</dbReference>
<keyword evidence="6" id="KW-0539">Nucleus</keyword>
<dbReference type="SMART" id="SM00355">
    <property type="entry name" value="ZnF_C2H2"/>
    <property type="match status" value="4"/>
</dbReference>
<dbReference type="EMBL" id="CAJZBQ010000020">
    <property type="protein sequence ID" value="CAG9318534.1"/>
    <property type="molecule type" value="Genomic_DNA"/>
</dbReference>
<evidence type="ECO:0000259" key="8">
    <source>
        <dbReference type="PROSITE" id="PS50157"/>
    </source>
</evidence>
<dbReference type="InterPro" id="IPR013087">
    <property type="entry name" value="Znf_C2H2_type"/>
</dbReference>
<evidence type="ECO:0000256" key="1">
    <source>
        <dbReference type="ARBA" id="ARBA00004123"/>
    </source>
</evidence>
<protein>
    <recommendedName>
        <fullName evidence="8">C2H2-type domain-containing protein</fullName>
    </recommendedName>
</protein>
<dbReference type="PROSITE" id="PS00028">
    <property type="entry name" value="ZINC_FINGER_C2H2_1"/>
    <property type="match status" value="2"/>
</dbReference>
<evidence type="ECO:0000313" key="9">
    <source>
        <dbReference type="EMBL" id="CAG9318534.1"/>
    </source>
</evidence>
<evidence type="ECO:0000256" key="2">
    <source>
        <dbReference type="ARBA" id="ARBA00022723"/>
    </source>
</evidence>
<organism evidence="9 10">
    <name type="scientific">Blepharisma stoltei</name>
    <dbReference type="NCBI Taxonomy" id="1481888"/>
    <lineage>
        <taxon>Eukaryota</taxon>
        <taxon>Sar</taxon>
        <taxon>Alveolata</taxon>
        <taxon>Ciliophora</taxon>
        <taxon>Postciliodesmatophora</taxon>
        <taxon>Heterotrichea</taxon>
        <taxon>Heterotrichida</taxon>
        <taxon>Blepharismidae</taxon>
        <taxon>Blepharisma</taxon>
    </lineage>
</organism>
<keyword evidence="2" id="KW-0479">Metal-binding</keyword>
<dbReference type="PANTHER" id="PTHR24376:SF235">
    <property type="entry name" value="C2H2-TYPE DOMAIN-CONTAINING PROTEIN"/>
    <property type="match status" value="1"/>
</dbReference>
<evidence type="ECO:0000256" key="6">
    <source>
        <dbReference type="ARBA" id="ARBA00023242"/>
    </source>
</evidence>
<dbReference type="Gene3D" id="3.30.160.60">
    <property type="entry name" value="Classic Zinc Finger"/>
    <property type="match status" value="2"/>
</dbReference>
<dbReference type="AlphaFoldDB" id="A0AAU9IZE8"/>
<dbReference type="GO" id="GO:0000978">
    <property type="term" value="F:RNA polymerase II cis-regulatory region sequence-specific DNA binding"/>
    <property type="evidence" value="ECO:0007669"/>
    <property type="project" value="TreeGrafter"/>
</dbReference>
<evidence type="ECO:0000256" key="7">
    <source>
        <dbReference type="PROSITE-ProRule" id="PRU00042"/>
    </source>
</evidence>
<gene>
    <name evidence="9" type="ORF">BSTOLATCC_MIC21007</name>
</gene>
<dbReference type="InterPro" id="IPR036236">
    <property type="entry name" value="Znf_C2H2_sf"/>
</dbReference>
<comment type="subcellular location">
    <subcellularLocation>
        <location evidence="1">Nucleus</location>
    </subcellularLocation>
</comment>
<evidence type="ECO:0000313" key="10">
    <source>
        <dbReference type="Proteomes" id="UP001162131"/>
    </source>
</evidence>
<dbReference type="SUPFAM" id="SSF57667">
    <property type="entry name" value="beta-beta-alpha zinc fingers"/>
    <property type="match status" value="2"/>
</dbReference>
<comment type="caution">
    <text evidence="9">The sequence shown here is derived from an EMBL/GenBank/DDBJ whole genome shotgun (WGS) entry which is preliminary data.</text>
</comment>
<dbReference type="PANTHER" id="PTHR24376">
    <property type="entry name" value="ZINC FINGER PROTEIN"/>
    <property type="match status" value="1"/>
</dbReference>
<dbReference type="Pfam" id="PF00096">
    <property type="entry name" value="zf-C2H2"/>
    <property type="match status" value="1"/>
</dbReference>
<dbReference type="GO" id="GO:0001228">
    <property type="term" value="F:DNA-binding transcription activator activity, RNA polymerase II-specific"/>
    <property type="evidence" value="ECO:0007669"/>
    <property type="project" value="TreeGrafter"/>
</dbReference>
<evidence type="ECO:0000256" key="4">
    <source>
        <dbReference type="ARBA" id="ARBA00022771"/>
    </source>
</evidence>
<dbReference type="GO" id="GO:0005634">
    <property type="term" value="C:nucleus"/>
    <property type="evidence" value="ECO:0007669"/>
    <property type="project" value="UniProtKB-SubCell"/>
</dbReference>
<dbReference type="PROSITE" id="PS50157">
    <property type="entry name" value="ZINC_FINGER_C2H2_2"/>
    <property type="match status" value="2"/>
</dbReference>
<accession>A0AAU9IZE8</accession>
<proteinExistence type="predicted"/>
<dbReference type="Proteomes" id="UP001162131">
    <property type="component" value="Unassembled WGS sequence"/>
</dbReference>
<keyword evidence="3" id="KW-0677">Repeat</keyword>
<evidence type="ECO:0000256" key="3">
    <source>
        <dbReference type="ARBA" id="ARBA00022737"/>
    </source>
</evidence>
<sequence length="186" mass="21511">MTLISYIKIFLTLLKMKNTLPLPAPKEILCSQNPESEFKCSYCNTSFLTSDDLLHHNSVYEYSVTSIPTGIETPIPVKIFSNVEKPTLITGSEIKAIECHECLRLFSSEKGLNQHVGKVHNFNRRSVKCHLCIKKFREGSALKFHIRQVHDKTTRVKCDDCQKVFYSKYVLLKHRNKCLMKMRSEI</sequence>